<dbReference type="AlphaFoldDB" id="A0AAV5R9L9"/>
<comment type="caution">
    <text evidence="1">The sequence shown here is derived from an EMBL/GenBank/DDBJ whole genome shotgun (WGS) entry which is preliminary data.</text>
</comment>
<keyword evidence="2" id="KW-1185">Reference proteome</keyword>
<dbReference type="Pfam" id="PF00660">
    <property type="entry name" value="SRP1_TIP1"/>
    <property type="match status" value="1"/>
</dbReference>
<sequence>MKLSTLIPISGLITSILANVITTTLTNTLEERSYAIVEQETFINTVLLDALQENNKYQSVMQSKGIEFPPELMQFYIQLNTYEVDNFATSLFIQSFPFDQFATFITNFDWLSTYMNELSMTEFKVPNDYHVMTITNNDLVSSSQVVSTSRISSIPSSTASISSHSSSTISSATTLSSSSNIVSSISSTSQANGNIITPYVPHAIFLTIMALLA</sequence>
<evidence type="ECO:0000313" key="1">
    <source>
        <dbReference type="EMBL" id="GMM47314.1"/>
    </source>
</evidence>
<dbReference type="EMBL" id="BTGB01000005">
    <property type="protein sequence ID" value="GMM47314.1"/>
    <property type="molecule type" value="Genomic_DNA"/>
</dbReference>
<evidence type="ECO:0000313" key="2">
    <source>
        <dbReference type="Proteomes" id="UP001378960"/>
    </source>
</evidence>
<proteinExistence type="predicted"/>
<accession>A0AAV5R9L9</accession>
<name>A0AAV5R9L9_PICKL</name>
<dbReference type="InterPro" id="IPR000992">
    <property type="entry name" value="SRP1_TIP1"/>
</dbReference>
<organism evidence="1 2">
    <name type="scientific">Pichia kluyveri</name>
    <name type="common">Yeast</name>
    <dbReference type="NCBI Taxonomy" id="36015"/>
    <lineage>
        <taxon>Eukaryota</taxon>
        <taxon>Fungi</taxon>
        <taxon>Dikarya</taxon>
        <taxon>Ascomycota</taxon>
        <taxon>Saccharomycotina</taxon>
        <taxon>Pichiomycetes</taxon>
        <taxon>Pichiales</taxon>
        <taxon>Pichiaceae</taxon>
        <taxon>Pichia</taxon>
    </lineage>
</organism>
<dbReference type="Proteomes" id="UP001378960">
    <property type="component" value="Unassembled WGS sequence"/>
</dbReference>
<gene>
    <name evidence="1" type="ORF">DAPK24_038890</name>
</gene>
<reference evidence="1 2" key="1">
    <citation type="journal article" date="2023" name="Elife">
        <title>Identification of key yeast species and microbe-microbe interactions impacting larval growth of Drosophila in the wild.</title>
        <authorList>
            <person name="Mure A."/>
            <person name="Sugiura Y."/>
            <person name="Maeda R."/>
            <person name="Honda K."/>
            <person name="Sakurai N."/>
            <person name="Takahashi Y."/>
            <person name="Watada M."/>
            <person name="Katoh T."/>
            <person name="Gotoh A."/>
            <person name="Gotoh Y."/>
            <person name="Taniguchi I."/>
            <person name="Nakamura K."/>
            <person name="Hayashi T."/>
            <person name="Katayama T."/>
            <person name="Uemura T."/>
            <person name="Hattori Y."/>
        </authorList>
    </citation>
    <scope>NUCLEOTIDE SEQUENCE [LARGE SCALE GENOMIC DNA]</scope>
    <source>
        <strain evidence="1 2">PK-24</strain>
    </source>
</reference>
<protein>
    <submittedName>
        <fullName evidence="1">Uncharacterized protein</fullName>
    </submittedName>
</protein>